<feature type="transmembrane region" description="Helical" evidence="1">
    <location>
        <begin position="12"/>
        <end position="32"/>
    </location>
</feature>
<evidence type="ECO:0000256" key="1">
    <source>
        <dbReference type="SAM" id="Phobius"/>
    </source>
</evidence>
<keyword evidence="3" id="KW-1185">Reference proteome</keyword>
<name>A0A2S5RCT3_9MOLU</name>
<keyword evidence="1" id="KW-0472">Membrane</keyword>
<keyword evidence="1" id="KW-1133">Transmembrane helix</keyword>
<keyword evidence="1" id="KW-0812">Transmembrane</keyword>
<evidence type="ECO:0000313" key="2">
    <source>
        <dbReference type="EMBL" id="PPE05120.1"/>
    </source>
</evidence>
<dbReference type="EMBL" id="PHNE01000004">
    <property type="protein sequence ID" value="PPE05120.1"/>
    <property type="molecule type" value="Genomic_DNA"/>
</dbReference>
<accession>A0A2S5RCT3</accession>
<dbReference type="Proteomes" id="UP000237865">
    <property type="component" value="Unassembled WGS sequence"/>
</dbReference>
<protein>
    <submittedName>
        <fullName evidence="2">Uncharacterized protein</fullName>
    </submittedName>
</protein>
<dbReference type="STRING" id="1399797.GCA_000518285_01237"/>
<dbReference type="RefSeq" id="WP_028126729.1">
    <property type="nucleotide sequence ID" value="NZ_PHNE01000004.1"/>
</dbReference>
<feature type="transmembrane region" description="Helical" evidence="1">
    <location>
        <begin position="87"/>
        <end position="109"/>
    </location>
</feature>
<organism evidence="2 3">
    <name type="scientific">Williamsoniiplasma lucivorax</name>
    <dbReference type="NCBI Taxonomy" id="209274"/>
    <lineage>
        <taxon>Bacteria</taxon>
        <taxon>Bacillati</taxon>
        <taxon>Mycoplasmatota</taxon>
        <taxon>Mollicutes</taxon>
        <taxon>Entomoplasmatales</taxon>
        <taxon>Williamsoniiplasma</taxon>
    </lineage>
</organism>
<gene>
    <name evidence="2" type="ORF">ELUCI_v1c06560</name>
</gene>
<evidence type="ECO:0000313" key="3">
    <source>
        <dbReference type="Proteomes" id="UP000237865"/>
    </source>
</evidence>
<feature type="transmembrane region" description="Helical" evidence="1">
    <location>
        <begin position="129"/>
        <end position="159"/>
    </location>
</feature>
<sequence length="188" mass="21810">MQKNINFLEKIFNSIATISFLLAFSILLALLINGSIPNQPWQNIIREKDFFSISLTLVIVLLIFTIFSLKINFVLQQWQFKKFITKGNFICLSRIMFAIVLLILVVIIFSDLDNLEIFVIPIPTLNFDAFQLVIFSKTIVMHLLITGMVIAGIATLMMISSFTKYENLKWFFYPNSKMRIQQNNENLN</sequence>
<dbReference type="AlphaFoldDB" id="A0A2S5RCT3"/>
<comment type="caution">
    <text evidence="2">The sequence shown here is derived from an EMBL/GenBank/DDBJ whole genome shotgun (WGS) entry which is preliminary data.</text>
</comment>
<reference evidence="2 3" key="1">
    <citation type="submission" date="2017-11" db="EMBL/GenBank/DDBJ databases">
        <title>Genome sequence of Entomoplasma lucivorax PIPN-2 (ATCC 49196).</title>
        <authorList>
            <person name="Lo W.-S."/>
            <person name="Gasparich G.E."/>
            <person name="Kuo C.-H."/>
        </authorList>
    </citation>
    <scope>NUCLEOTIDE SEQUENCE [LARGE SCALE GENOMIC DNA]</scope>
    <source>
        <strain evidence="2 3">PIPN-2</strain>
    </source>
</reference>
<feature type="transmembrane region" description="Helical" evidence="1">
    <location>
        <begin position="52"/>
        <end position="75"/>
    </location>
</feature>
<proteinExistence type="predicted"/>